<dbReference type="EMBL" id="JAACJJ010000015">
    <property type="protein sequence ID" value="KAF5324969.1"/>
    <property type="molecule type" value="Genomic_DNA"/>
</dbReference>
<dbReference type="PANTHER" id="PTHR10039:SF5">
    <property type="entry name" value="NACHT DOMAIN-CONTAINING PROTEIN"/>
    <property type="match status" value="1"/>
</dbReference>
<dbReference type="PANTHER" id="PTHR10039">
    <property type="entry name" value="AMELOGENIN"/>
    <property type="match status" value="1"/>
</dbReference>
<sequence length="623" mass="69147">MSSKNVFKKLFKKKIDKNKAREEETGSRTAGNDGTNLLMETSTNISGIGIAMNSGQGPIESYEDAKRAKEDKRHGKDDKADVYNAKTIGLAPSTMETALVHGAAQPQAADYTARRTKVAYEMVKESLRAVVRCSDAFPPLKSAGQVILEVVERYDVVKEIPKELGQLNEKLRLLVEILESGIRDMNDDRFGGLARTLDEKAKLIALKLDRSMAARIIESTQDRAFIAGEISSVMFAVEIAMLDVNVRNHKGISRLQETVLGLNVRALLDKLKYVEGAGFNHEDRQSCTKGTRIMLLADLLSWASNPENEHVFWLNGMAGTGKTTVAETFCNLLFDRGLLGSSFFCSRKNLNRRNVRLIIPALAKGLARAYPEFQTELLEVLKDDLDFTGLGLEDQYLILILQPAEKAFANLSKMVVLVIDALDECEDVQAAEMFLKTVLLRKPSCGLRLLVTSRPEPKILKGFRSGAHASLRLQDIEAHLVKADIAVFLGNKLKEVEDLYTEYGSAWPPTEVQIIVDHAGTLFIYAATAVKYISDDHGDPVERLAKFASIQPPVNAVKSIDEVYAYVLSEAFSHELDGAEISRVKACLSMVMMQLLDSGMWQLGKKHGKHFQNILIFIIIQLL</sequence>
<dbReference type="InterPro" id="IPR056884">
    <property type="entry name" value="NPHP3-like_N"/>
</dbReference>
<evidence type="ECO:0000256" key="2">
    <source>
        <dbReference type="SAM" id="MobiDB-lite"/>
    </source>
</evidence>
<feature type="compositionally biased region" description="Polar residues" evidence="2">
    <location>
        <begin position="27"/>
        <end position="38"/>
    </location>
</feature>
<dbReference type="InterPro" id="IPR007111">
    <property type="entry name" value="NACHT_NTPase"/>
</dbReference>
<dbReference type="Proteomes" id="UP000567179">
    <property type="component" value="Unassembled WGS sequence"/>
</dbReference>
<protein>
    <recommendedName>
        <fullName evidence="3">NACHT domain-containing protein</fullName>
    </recommendedName>
</protein>
<dbReference type="SUPFAM" id="SSF52540">
    <property type="entry name" value="P-loop containing nucleoside triphosphate hydrolases"/>
    <property type="match status" value="1"/>
</dbReference>
<feature type="region of interest" description="Disordered" evidence="2">
    <location>
        <begin position="17"/>
        <end position="38"/>
    </location>
</feature>
<evidence type="ECO:0000256" key="1">
    <source>
        <dbReference type="ARBA" id="ARBA00022737"/>
    </source>
</evidence>
<keyword evidence="5" id="KW-1185">Reference proteome</keyword>
<dbReference type="PROSITE" id="PS50837">
    <property type="entry name" value="NACHT"/>
    <property type="match status" value="1"/>
</dbReference>
<gene>
    <name evidence="4" type="ORF">D9619_009831</name>
</gene>
<proteinExistence type="predicted"/>
<feature type="domain" description="NACHT" evidence="3">
    <location>
        <begin position="310"/>
        <end position="455"/>
    </location>
</feature>
<comment type="caution">
    <text evidence="4">The sequence shown here is derived from an EMBL/GenBank/DDBJ whole genome shotgun (WGS) entry which is preliminary data.</text>
</comment>
<dbReference type="OrthoDB" id="3027122at2759"/>
<feature type="compositionally biased region" description="Basic and acidic residues" evidence="2">
    <location>
        <begin position="17"/>
        <end position="26"/>
    </location>
</feature>
<dbReference type="InterPro" id="IPR027417">
    <property type="entry name" value="P-loop_NTPase"/>
</dbReference>
<keyword evidence="1" id="KW-0677">Repeat</keyword>
<organism evidence="4 5">
    <name type="scientific">Psilocybe cf. subviscida</name>
    <dbReference type="NCBI Taxonomy" id="2480587"/>
    <lineage>
        <taxon>Eukaryota</taxon>
        <taxon>Fungi</taxon>
        <taxon>Dikarya</taxon>
        <taxon>Basidiomycota</taxon>
        <taxon>Agaricomycotina</taxon>
        <taxon>Agaricomycetes</taxon>
        <taxon>Agaricomycetidae</taxon>
        <taxon>Agaricales</taxon>
        <taxon>Agaricineae</taxon>
        <taxon>Strophariaceae</taxon>
        <taxon>Psilocybe</taxon>
    </lineage>
</organism>
<dbReference type="Pfam" id="PF24883">
    <property type="entry name" value="NPHP3_N"/>
    <property type="match status" value="1"/>
</dbReference>
<evidence type="ECO:0000259" key="3">
    <source>
        <dbReference type="PROSITE" id="PS50837"/>
    </source>
</evidence>
<accession>A0A8H5BKU9</accession>
<evidence type="ECO:0000313" key="5">
    <source>
        <dbReference type="Proteomes" id="UP000567179"/>
    </source>
</evidence>
<reference evidence="4 5" key="1">
    <citation type="journal article" date="2020" name="ISME J.">
        <title>Uncovering the hidden diversity of litter-decomposition mechanisms in mushroom-forming fungi.</title>
        <authorList>
            <person name="Floudas D."/>
            <person name="Bentzer J."/>
            <person name="Ahren D."/>
            <person name="Johansson T."/>
            <person name="Persson P."/>
            <person name="Tunlid A."/>
        </authorList>
    </citation>
    <scope>NUCLEOTIDE SEQUENCE [LARGE SCALE GENOMIC DNA]</scope>
    <source>
        <strain evidence="4 5">CBS 101986</strain>
    </source>
</reference>
<evidence type="ECO:0000313" key="4">
    <source>
        <dbReference type="EMBL" id="KAF5324969.1"/>
    </source>
</evidence>
<dbReference type="AlphaFoldDB" id="A0A8H5BKU9"/>
<dbReference type="Gene3D" id="3.40.50.300">
    <property type="entry name" value="P-loop containing nucleotide triphosphate hydrolases"/>
    <property type="match status" value="1"/>
</dbReference>
<name>A0A8H5BKU9_9AGAR</name>